<proteinExistence type="inferred from homology"/>
<comment type="caution">
    <text evidence="5">The sequence shown here is derived from an EMBL/GenBank/DDBJ whole genome shotgun (WGS) entry which is preliminary data.</text>
</comment>
<reference evidence="5 6" key="1">
    <citation type="submission" date="2023-03" db="EMBL/GenBank/DDBJ databases">
        <title>Genome sequencing of Aquirufa.</title>
        <authorList>
            <person name="Pitt A."/>
            <person name="Hahn M.W."/>
        </authorList>
    </citation>
    <scope>NUCLEOTIDE SEQUENCE [LARGE SCALE GENOMIC DNA]</scope>
    <source>
        <strain evidence="5 6">WAEICH-18A</strain>
    </source>
</reference>
<keyword evidence="4" id="KW-0012">Acyltransferase</keyword>
<dbReference type="RefSeq" id="WP_276344531.1">
    <property type="nucleotide sequence ID" value="NZ_JARJOW010000006.1"/>
</dbReference>
<keyword evidence="3" id="KW-0677">Repeat</keyword>
<dbReference type="Pfam" id="PF00132">
    <property type="entry name" value="Hexapep"/>
    <property type="match status" value="1"/>
</dbReference>
<dbReference type="InterPro" id="IPR018357">
    <property type="entry name" value="Hexapep_transf_CS"/>
</dbReference>
<dbReference type="InterPro" id="IPR050179">
    <property type="entry name" value="Trans_hexapeptide_repeat"/>
</dbReference>
<evidence type="ECO:0000256" key="4">
    <source>
        <dbReference type="ARBA" id="ARBA00023315"/>
    </source>
</evidence>
<keyword evidence="2" id="KW-0808">Transferase</keyword>
<dbReference type="EMBL" id="JARJOW010000006">
    <property type="protein sequence ID" value="MDF5691180.1"/>
    <property type="molecule type" value="Genomic_DNA"/>
</dbReference>
<evidence type="ECO:0000256" key="3">
    <source>
        <dbReference type="ARBA" id="ARBA00022737"/>
    </source>
</evidence>
<comment type="similarity">
    <text evidence="1">Belongs to the transferase hexapeptide repeat family.</text>
</comment>
<keyword evidence="6" id="KW-1185">Reference proteome</keyword>
<dbReference type="CDD" id="cd03360">
    <property type="entry name" value="LbH_AT_putative"/>
    <property type="match status" value="1"/>
</dbReference>
<dbReference type="PANTHER" id="PTHR43300:SF7">
    <property type="entry name" value="UDP-N-ACETYLBACILLOSAMINE N-ACETYLTRANSFERASE"/>
    <property type="match status" value="1"/>
</dbReference>
<dbReference type="InterPro" id="IPR011004">
    <property type="entry name" value="Trimer_LpxA-like_sf"/>
</dbReference>
<protein>
    <submittedName>
        <fullName evidence="5">Acetyltransferase</fullName>
    </submittedName>
</protein>
<dbReference type="Proteomes" id="UP001321344">
    <property type="component" value="Unassembled WGS sequence"/>
</dbReference>
<organism evidence="5 6">
    <name type="scientific">Aquirufa aurantiipilula</name>
    <dbReference type="NCBI Taxonomy" id="2696561"/>
    <lineage>
        <taxon>Bacteria</taxon>
        <taxon>Pseudomonadati</taxon>
        <taxon>Bacteroidota</taxon>
        <taxon>Cytophagia</taxon>
        <taxon>Cytophagales</taxon>
        <taxon>Flectobacillaceae</taxon>
        <taxon>Aquirufa</taxon>
    </lineage>
</organism>
<dbReference type="SUPFAM" id="SSF51161">
    <property type="entry name" value="Trimeric LpxA-like enzymes"/>
    <property type="match status" value="1"/>
</dbReference>
<accession>A0ABT6BLE9</accession>
<dbReference type="PROSITE" id="PS00101">
    <property type="entry name" value="HEXAPEP_TRANSFERASES"/>
    <property type="match status" value="1"/>
</dbReference>
<evidence type="ECO:0000313" key="6">
    <source>
        <dbReference type="Proteomes" id="UP001321344"/>
    </source>
</evidence>
<evidence type="ECO:0000313" key="5">
    <source>
        <dbReference type="EMBL" id="MDF5691180.1"/>
    </source>
</evidence>
<dbReference type="InterPro" id="IPR001451">
    <property type="entry name" value="Hexapep"/>
</dbReference>
<dbReference type="InterPro" id="IPR020019">
    <property type="entry name" value="AcTrfase_PglD-like"/>
</dbReference>
<evidence type="ECO:0000256" key="2">
    <source>
        <dbReference type="ARBA" id="ARBA00022679"/>
    </source>
</evidence>
<sequence>MNLEKLEYCNDKICIIGSSVPMLSMVLDNLESRKQFPLIYLLNNLGLNLETHLFHKSFEILIIDKLEKEHFSLPFLLGVNKVANKQSIVQSLQLEKEKFVYLTHQTTSISSTTVLKDGVIVNCLTSIAANSTIHELVTINRNVSIGHNTEIGAYSTINPGVNIAGFVTIGERCTIGMGANIIDGIKIGENSIIGAGSLVTKDIPSGVVAYGNPCKIIRKNEI</sequence>
<dbReference type="Gene3D" id="2.160.10.10">
    <property type="entry name" value="Hexapeptide repeat proteins"/>
    <property type="match status" value="1"/>
</dbReference>
<gene>
    <name evidence="5" type="ORF">PQG43_09910</name>
</gene>
<evidence type="ECO:0000256" key="1">
    <source>
        <dbReference type="ARBA" id="ARBA00007274"/>
    </source>
</evidence>
<name>A0ABT6BLE9_9BACT</name>
<dbReference type="PANTHER" id="PTHR43300">
    <property type="entry name" value="ACETYLTRANSFERASE"/>
    <property type="match status" value="1"/>
</dbReference>